<dbReference type="InterPro" id="IPR043534">
    <property type="entry name" value="EBDG/EBM"/>
</dbReference>
<dbReference type="EMBL" id="JACGCM010002781">
    <property type="protein sequence ID" value="KAF6135707.1"/>
    <property type="molecule type" value="Genomic_DNA"/>
</dbReference>
<dbReference type="GO" id="GO:0004553">
    <property type="term" value="F:hydrolase activity, hydrolyzing O-glycosyl compounds"/>
    <property type="evidence" value="ECO:0007669"/>
    <property type="project" value="InterPro"/>
</dbReference>
<keyword evidence="2" id="KW-1185">Reference proteome</keyword>
<evidence type="ECO:0000313" key="2">
    <source>
        <dbReference type="Proteomes" id="UP000541444"/>
    </source>
</evidence>
<dbReference type="Proteomes" id="UP000541444">
    <property type="component" value="Unassembled WGS sequence"/>
</dbReference>
<dbReference type="PANTHER" id="PTHR43536:SF1">
    <property type="entry name" value="MANNOSYLGLYCOPROTEIN ENDO-BETA-MANNOSIDASE"/>
    <property type="match status" value="1"/>
</dbReference>
<evidence type="ECO:0000313" key="1">
    <source>
        <dbReference type="EMBL" id="KAF6135707.1"/>
    </source>
</evidence>
<organism evidence="1 2">
    <name type="scientific">Kingdonia uniflora</name>
    <dbReference type="NCBI Taxonomy" id="39325"/>
    <lineage>
        <taxon>Eukaryota</taxon>
        <taxon>Viridiplantae</taxon>
        <taxon>Streptophyta</taxon>
        <taxon>Embryophyta</taxon>
        <taxon>Tracheophyta</taxon>
        <taxon>Spermatophyta</taxon>
        <taxon>Magnoliopsida</taxon>
        <taxon>Ranunculales</taxon>
        <taxon>Circaeasteraceae</taxon>
        <taxon>Kingdonia</taxon>
    </lineage>
</organism>
<accession>A0A7J7KZE5</accession>
<dbReference type="SUPFAM" id="SSF51445">
    <property type="entry name" value="(Trans)glycosidases"/>
    <property type="match status" value="1"/>
</dbReference>
<dbReference type="InterPro" id="IPR017853">
    <property type="entry name" value="GH"/>
</dbReference>
<dbReference type="PANTHER" id="PTHR43536">
    <property type="entry name" value="MANNOSYLGLYCOPROTEIN ENDO-BETA-MANNOSIDASE"/>
    <property type="match status" value="1"/>
</dbReference>
<dbReference type="OrthoDB" id="408532at2759"/>
<comment type="caution">
    <text evidence="1">The sequence shown here is derived from an EMBL/GenBank/DDBJ whole genome shotgun (WGS) entry which is preliminary data.</text>
</comment>
<proteinExistence type="predicted"/>
<reference evidence="1 2" key="1">
    <citation type="journal article" date="2020" name="IScience">
        <title>Genome Sequencing of the Endangered Kingdonia uniflora (Circaeasteraceae, Ranunculales) Reveals Potential Mechanisms of Evolutionary Specialization.</title>
        <authorList>
            <person name="Sun Y."/>
            <person name="Deng T."/>
            <person name="Zhang A."/>
            <person name="Moore M.J."/>
            <person name="Landis J.B."/>
            <person name="Lin N."/>
            <person name="Zhang H."/>
            <person name="Zhang X."/>
            <person name="Huang J."/>
            <person name="Zhang X."/>
            <person name="Sun H."/>
            <person name="Wang H."/>
        </authorList>
    </citation>
    <scope>NUCLEOTIDE SEQUENCE [LARGE SCALE GENOMIC DNA]</scope>
    <source>
        <strain evidence="1">TB1705</strain>
        <tissue evidence="1">Leaf</tissue>
    </source>
</reference>
<protein>
    <submittedName>
        <fullName evidence="1">Uncharacterized protein</fullName>
    </submittedName>
</protein>
<gene>
    <name evidence="1" type="ORF">GIB67_028278</name>
</gene>
<sequence length="157" mass="18369">MPNQISNSVKKIDDPSKFLDGTRVYIQGSMWDGFVNGKRDFTDGPYNIQNLKYFFKYSFYNYKFNPEVGFVGFPVAATIRATMPQEGWQIPIFKKLFDDYVEEVSNPVWAYHKCIPYLNPGIVHDQIELYGKAKDLNDFYENTQLVNYIQYRALLEG</sequence>
<name>A0A7J7KZE5_9MAGN</name>
<dbReference type="AlphaFoldDB" id="A0A7J7KZE5"/>
<dbReference type="Gene3D" id="3.20.20.80">
    <property type="entry name" value="Glycosidases"/>
    <property type="match status" value="1"/>
</dbReference>